<dbReference type="Gene3D" id="3.40.50.10190">
    <property type="entry name" value="BRCT domain"/>
    <property type="match status" value="1"/>
</dbReference>
<proteinExistence type="predicted"/>
<dbReference type="SUPFAM" id="SSF52113">
    <property type="entry name" value="BRCT domain"/>
    <property type="match status" value="1"/>
</dbReference>
<evidence type="ECO:0000256" key="2">
    <source>
        <dbReference type="ARBA" id="ARBA00022840"/>
    </source>
</evidence>
<dbReference type="CDD" id="cd06127">
    <property type="entry name" value="DEDDh"/>
    <property type="match status" value="1"/>
</dbReference>
<evidence type="ECO:0000259" key="5">
    <source>
        <dbReference type="PROSITE" id="PS51194"/>
    </source>
</evidence>
<dbReference type="PROSITE" id="PS51194">
    <property type="entry name" value="HELICASE_CTER"/>
    <property type="match status" value="1"/>
</dbReference>
<feature type="region of interest" description="Disordered" evidence="3">
    <location>
        <begin position="808"/>
        <end position="837"/>
    </location>
</feature>
<feature type="domain" description="Helicase ATP-binding" evidence="4">
    <location>
        <begin position="44"/>
        <end position="242"/>
    </location>
</feature>
<evidence type="ECO:0000313" key="7">
    <source>
        <dbReference type="Proteomes" id="UP001499924"/>
    </source>
</evidence>
<accession>A0ABP6P139</accession>
<name>A0ABP6P139_9ACTN</name>
<dbReference type="CDD" id="cd17748">
    <property type="entry name" value="BRCT_DNA_ligase_like"/>
    <property type="match status" value="1"/>
</dbReference>
<dbReference type="InterPro" id="IPR014001">
    <property type="entry name" value="Helicase_ATP-bd"/>
</dbReference>
<comment type="caution">
    <text evidence="6">The sequence shown here is derived from an EMBL/GenBank/DDBJ whole genome shotgun (WGS) entry which is preliminary data.</text>
</comment>
<dbReference type="Gene3D" id="3.30.420.10">
    <property type="entry name" value="Ribonuclease H-like superfamily/Ribonuclease H"/>
    <property type="match status" value="1"/>
</dbReference>
<dbReference type="RefSeq" id="WP_344688152.1">
    <property type="nucleotide sequence ID" value="NZ_BAAAVV010000003.1"/>
</dbReference>
<dbReference type="InterPro" id="IPR001650">
    <property type="entry name" value="Helicase_C-like"/>
</dbReference>
<reference evidence="7" key="1">
    <citation type="journal article" date="2019" name="Int. J. Syst. Evol. Microbiol.">
        <title>The Global Catalogue of Microorganisms (GCM) 10K type strain sequencing project: providing services to taxonomists for standard genome sequencing and annotation.</title>
        <authorList>
            <consortium name="The Broad Institute Genomics Platform"/>
            <consortium name="The Broad Institute Genome Sequencing Center for Infectious Disease"/>
            <person name="Wu L."/>
            <person name="Ma J."/>
        </authorList>
    </citation>
    <scope>NUCLEOTIDE SEQUENCE [LARGE SCALE GENOMIC DNA]</scope>
    <source>
        <strain evidence="7">JCM 15614</strain>
    </source>
</reference>
<sequence length="1250" mass="134030">MTDAAEATESHHSSAFTKLHPRIQRWIWEQNWIELRDAQERAVQPILEGTRDLIISAATAAGKTEAAFLPICSKLLAARNDAPATRGPADVRPEQVPAATGVQGLYVSPLKALINDQYGRLDALCEHLDLPVHRWHGDVPGSRKAKVISHPDGILLITPESLEALMVIHGPKVARIFGDLRYVVIDEMHSFLGTERGIQLQSLLHRIELAVRRRIPRIGLSATLGDMDGAAEYLRPGSGPRVTVITSADDTHELKLQLRGYEMQPAQLSARQAEQAEASGHDVEAEEVTEGDRLAIADHLYRTLRGTDNLIFSNSRREVEIYADLLQRRSERERVPNEFVPHHGSLSKELREFAEARLKARDVPVSAICTSTLEMGIDIGSVASIAQLGAPQTVASMRQRLGRSGRRGGAATMRLYVTEQQLSPQTSPADALRSELVQAIAMVNLLLDRWNEAPDSGGLHLSTLVQQLLSLIAQHGGVTPLDAYRTLCETGPFAGVPRGMFKLLLRALADERVDLLMQSTDGLLLHGQAGERLVNHYSFYAAFRTGEEYRLIAGGRTLGTLPIEYPLMPGSLLIFGGRRWKVLAVDTHAKVVELIRSSGGRPPTFTGGGATVADRVRQEMRRVYLSEEVPAYLDATAVRLLTEARSNFARYGLGADPVLNVGADTLIFPWRGDRICSTLAIALTASGIEVAQDGVCLTMSNCTRQQAVDRLAELVDRGAPDPDVLAASVSNKIVEKYDEQLSEELLNAAFAARGLDVDGAWDAAHQLLAQARGAGGDQRGAVRVTAADSASVAPVAVGPSSPALVQSAAVESGGSIPAPSSSGRGRRPHGRPELGTTPFAVLDVETTGFSPRLHDRVVEIAIVRTAPDGTVEETWSTLLNPQRDLGATHVHGIRGADVLEAPRFLDVAGDVADRLDGAIVVAHNARFDLGFVSSEFTRLGASPPTWPALCTLALSYRLGALGGGRLADCLAAESLNHAGEHTALGDATATAGLLAAYLRRAPGGSSLTDLGCVPEGWPEPADWSVWPIGGPTRPRSSRPRPGASPLINLIRHLPAHDIDAATHPADTAAYLDVLSRALEDRRLNAAEMQALAETARTWGLSRQDVHRAHTNYLEALALTALADGVVTDLEAEDLADVAAALGFGIGEVAAALHAARTHTPNTGQGENLRGLGVCFTGALQTRLQGQLVNRERAQALARAAGLVVHERVTKSLDVLVVADPDSLSGKAEKARSYGTRIMAEASFWPAIGLS</sequence>
<dbReference type="Pfam" id="PF00271">
    <property type="entry name" value="Helicase_C"/>
    <property type="match status" value="1"/>
</dbReference>
<dbReference type="InterPro" id="IPR027417">
    <property type="entry name" value="P-loop_NTPase"/>
</dbReference>
<keyword evidence="7" id="KW-1185">Reference proteome</keyword>
<evidence type="ECO:0000256" key="1">
    <source>
        <dbReference type="ARBA" id="ARBA00022741"/>
    </source>
</evidence>
<dbReference type="SMART" id="SM00479">
    <property type="entry name" value="EXOIII"/>
    <property type="match status" value="1"/>
</dbReference>
<dbReference type="InterPro" id="IPR052511">
    <property type="entry name" value="ATP-dep_Helicase"/>
</dbReference>
<dbReference type="SUPFAM" id="SSF53098">
    <property type="entry name" value="Ribonuclease H-like"/>
    <property type="match status" value="1"/>
</dbReference>
<protein>
    <recommendedName>
        <fullName evidence="8">ATP-dependent helicase Lhr and Lhr-like helicase</fullName>
    </recommendedName>
</protein>
<dbReference type="SMART" id="SM00487">
    <property type="entry name" value="DEXDc"/>
    <property type="match status" value="1"/>
</dbReference>
<dbReference type="PANTHER" id="PTHR47962:SF5">
    <property type="entry name" value="ATP-DEPENDENT HELICASE LHR-RELATED"/>
    <property type="match status" value="1"/>
</dbReference>
<dbReference type="SUPFAM" id="SSF52540">
    <property type="entry name" value="P-loop containing nucleoside triphosphate hydrolases"/>
    <property type="match status" value="1"/>
</dbReference>
<dbReference type="Pfam" id="PF00270">
    <property type="entry name" value="DEAD"/>
    <property type="match status" value="1"/>
</dbReference>
<dbReference type="EMBL" id="BAAAVV010000003">
    <property type="protein sequence ID" value="GAA3164008.1"/>
    <property type="molecule type" value="Genomic_DNA"/>
</dbReference>
<dbReference type="InterPro" id="IPR036397">
    <property type="entry name" value="RNaseH_sf"/>
</dbReference>
<keyword evidence="2" id="KW-0067">ATP-binding</keyword>
<dbReference type="SUPFAM" id="SSF158682">
    <property type="entry name" value="TerB-like"/>
    <property type="match status" value="1"/>
</dbReference>
<feature type="domain" description="Helicase C-terminal" evidence="5">
    <location>
        <begin position="295"/>
        <end position="448"/>
    </location>
</feature>
<dbReference type="InterPro" id="IPR013520">
    <property type="entry name" value="Ribonucl_H"/>
</dbReference>
<organism evidence="6 7">
    <name type="scientific">Blastococcus jejuensis</name>
    <dbReference type="NCBI Taxonomy" id="351224"/>
    <lineage>
        <taxon>Bacteria</taxon>
        <taxon>Bacillati</taxon>
        <taxon>Actinomycetota</taxon>
        <taxon>Actinomycetes</taxon>
        <taxon>Geodermatophilales</taxon>
        <taxon>Geodermatophilaceae</taxon>
        <taxon>Blastococcus</taxon>
    </lineage>
</organism>
<dbReference type="PROSITE" id="PS51192">
    <property type="entry name" value="HELICASE_ATP_BIND_1"/>
    <property type="match status" value="1"/>
</dbReference>
<dbReference type="InterPro" id="IPR029024">
    <property type="entry name" value="TerB-like"/>
</dbReference>
<dbReference type="InterPro" id="IPR036420">
    <property type="entry name" value="BRCT_dom_sf"/>
</dbReference>
<evidence type="ECO:0000313" key="6">
    <source>
        <dbReference type="EMBL" id="GAA3164008.1"/>
    </source>
</evidence>
<dbReference type="SMART" id="SM00490">
    <property type="entry name" value="HELICc"/>
    <property type="match status" value="1"/>
</dbReference>
<dbReference type="InterPro" id="IPR012337">
    <property type="entry name" value="RNaseH-like_sf"/>
</dbReference>
<dbReference type="PANTHER" id="PTHR47962">
    <property type="entry name" value="ATP-DEPENDENT HELICASE LHR-RELATED-RELATED"/>
    <property type="match status" value="1"/>
</dbReference>
<evidence type="ECO:0008006" key="8">
    <source>
        <dbReference type="Google" id="ProtNLM"/>
    </source>
</evidence>
<keyword evidence="1" id="KW-0547">Nucleotide-binding</keyword>
<dbReference type="InterPro" id="IPR011545">
    <property type="entry name" value="DEAD/DEAH_box_helicase_dom"/>
</dbReference>
<dbReference type="Proteomes" id="UP001499924">
    <property type="component" value="Unassembled WGS sequence"/>
</dbReference>
<evidence type="ECO:0000259" key="4">
    <source>
        <dbReference type="PROSITE" id="PS51192"/>
    </source>
</evidence>
<evidence type="ECO:0000256" key="3">
    <source>
        <dbReference type="SAM" id="MobiDB-lite"/>
    </source>
</evidence>
<dbReference type="Gene3D" id="3.40.50.300">
    <property type="entry name" value="P-loop containing nucleotide triphosphate hydrolases"/>
    <property type="match status" value="2"/>
</dbReference>
<feature type="compositionally biased region" description="Low complexity" evidence="3">
    <location>
        <begin position="812"/>
        <end position="823"/>
    </location>
</feature>
<gene>
    <name evidence="6" type="ORF">GCM10010531_15210</name>
</gene>
<dbReference type="Pfam" id="PF00929">
    <property type="entry name" value="RNase_T"/>
    <property type="match status" value="1"/>
</dbReference>